<gene>
    <name evidence="3" type="primary">LOC113799765</name>
</gene>
<feature type="compositionally biased region" description="Basic residues" evidence="1">
    <location>
        <begin position="1"/>
        <end position="10"/>
    </location>
</feature>
<feature type="compositionally biased region" description="Basic and acidic residues" evidence="1">
    <location>
        <begin position="218"/>
        <end position="232"/>
    </location>
</feature>
<feature type="compositionally biased region" description="Basic and acidic residues" evidence="1">
    <location>
        <begin position="132"/>
        <end position="145"/>
    </location>
</feature>
<name>A0A6P6YMJ6_DERPT</name>
<dbReference type="Proteomes" id="UP000515146">
    <property type="component" value="Unplaced"/>
</dbReference>
<feature type="region of interest" description="Disordered" evidence="1">
    <location>
        <begin position="203"/>
        <end position="296"/>
    </location>
</feature>
<feature type="compositionally biased region" description="Low complexity" evidence="1">
    <location>
        <begin position="275"/>
        <end position="293"/>
    </location>
</feature>
<proteinExistence type="predicted"/>
<feature type="compositionally biased region" description="Low complexity" evidence="1">
    <location>
        <begin position="103"/>
        <end position="129"/>
    </location>
</feature>
<accession>A0A6P6YMJ6</accession>
<dbReference type="RefSeq" id="XP_027206259.1">
    <property type="nucleotide sequence ID" value="XM_027350458.1"/>
</dbReference>
<dbReference type="KEGG" id="dpte:113799765"/>
<dbReference type="AlphaFoldDB" id="A0A6P6YMJ6"/>
<protein>
    <submittedName>
        <fullName evidence="3">Uncharacterized protein</fullName>
    </submittedName>
</protein>
<reference evidence="3" key="1">
    <citation type="submission" date="2025-08" db="UniProtKB">
        <authorList>
            <consortium name="RefSeq"/>
        </authorList>
    </citation>
    <scope>IDENTIFICATION</scope>
    <source>
        <strain evidence="3">Airmid</strain>
    </source>
</reference>
<keyword evidence="2" id="KW-1185">Reference proteome</keyword>
<evidence type="ECO:0000313" key="2">
    <source>
        <dbReference type="Proteomes" id="UP000515146"/>
    </source>
</evidence>
<evidence type="ECO:0000313" key="3">
    <source>
        <dbReference type="RefSeq" id="XP_027206259.1"/>
    </source>
</evidence>
<sequence>MKQSKNRHHPYLLSSSTSSTSSSSTTTTSITSIKNDCHCNTKPNIILPTLTEWTARFRIDEQYMNTILKPVTKALKFSTEKFYPDGNMMITLRRNINRHDNNSITSLPSSSTLSQSPPLSSPLSRSPILAKESSKQLEQDNHESIKQQQQQQSLDRPFGHGTITIIDDGDIRATHKSWIEKPLPLSSISSSMESDQKSINSENFFPINVDDGGNDNTGDDKINPDETIEKKQSPVVENFPNTNEYDGDDGNTTTDENDQKPIILDLNSFTNPAQSSSSFESSTAVAASTESSEPLPIVPEQFSQILQMINNSMNDDGDDDDDKNITMAAATATTNESIKPIIDDESIQPEFQQQQQPEMHQQQQTQQTNQFYQLDESLIDRLLATDWPIYFDDDNNQQQPQQQQYPLNVTNQQYSAIANINHHQQHQQYYHHDHRNHDYYPIDINNNNNHNQMNLNCYGGNYADNDDSGVGVNYDEYNHLFE</sequence>
<evidence type="ECO:0000256" key="1">
    <source>
        <dbReference type="SAM" id="MobiDB-lite"/>
    </source>
</evidence>
<feature type="region of interest" description="Disordered" evidence="1">
    <location>
        <begin position="101"/>
        <end position="163"/>
    </location>
</feature>
<dbReference type="InParanoid" id="A0A6P6YMJ6"/>
<feature type="compositionally biased region" description="Low complexity" evidence="1">
    <location>
        <begin position="14"/>
        <end position="27"/>
    </location>
</feature>
<feature type="region of interest" description="Disordered" evidence="1">
    <location>
        <begin position="1"/>
        <end position="27"/>
    </location>
</feature>
<organism evidence="2 3">
    <name type="scientific">Dermatophagoides pteronyssinus</name>
    <name type="common">European house dust mite</name>
    <dbReference type="NCBI Taxonomy" id="6956"/>
    <lineage>
        <taxon>Eukaryota</taxon>
        <taxon>Metazoa</taxon>
        <taxon>Ecdysozoa</taxon>
        <taxon>Arthropoda</taxon>
        <taxon>Chelicerata</taxon>
        <taxon>Arachnida</taxon>
        <taxon>Acari</taxon>
        <taxon>Acariformes</taxon>
        <taxon>Sarcoptiformes</taxon>
        <taxon>Astigmata</taxon>
        <taxon>Psoroptidia</taxon>
        <taxon>Analgoidea</taxon>
        <taxon>Pyroglyphidae</taxon>
        <taxon>Dermatophagoidinae</taxon>
        <taxon>Dermatophagoides</taxon>
    </lineage>
</organism>